<feature type="chain" id="PRO_5007778234" evidence="3">
    <location>
        <begin position="17"/>
        <end position="779"/>
    </location>
</feature>
<keyword evidence="1" id="KW-0175">Coiled coil</keyword>
<name>A0A0M3HWB0_ASCLU</name>
<organism evidence="4 5">
    <name type="scientific">Ascaris lumbricoides</name>
    <name type="common">Giant roundworm</name>
    <dbReference type="NCBI Taxonomy" id="6252"/>
    <lineage>
        <taxon>Eukaryota</taxon>
        <taxon>Metazoa</taxon>
        <taxon>Ecdysozoa</taxon>
        <taxon>Nematoda</taxon>
        <taxon>Chromadorea</taxon>
        <taxon>Rhabditida</taxon>
        <taxon>Spirurina</taxon>
        <taxon>Ascaridomorpha</taxon>
        <taxon>Ascaridoidea</taxon>
        <taxon>Ascarididae</taxon>
        <taxon>Ascaris</taxon>
    </lineage>
</organism>
<feature type="compositionally biased region" description="Basic and acidic residues" evidence="2">
    <location>
        <begin position="677"/>
        <end position="689"/>
    </location>
</feature>
<feature type="compositionally biased region" description="Acidic residues" evidence="2">
    <location>
        <begin position="768"/>
        <end position="779"/>
    </location>
</feature>
<sequence>MLLVFALILLVSLVRAGRLHPQVKKELDELQLVFGDLGIPHQDLTALATELATKADDADAEALLYRDFKRRLSDGKLRTKFDEKLRQLHQYNDFVEKLVEAIGGENIAEDSTNKATLNGELQALEEHMRKISEDVKHGNRNSLFVRLSNLLNEFEKNNSKRTFETTNLPSSNLKKLNVRNSDDTTADLEENSDRLSVKKTAISKDDQGQWIVNGKIWPKDSLHHIPKWLEDEYKERESKGETESLEEDGTRTTTLAVEDEHVMNGVVTNEVSRFNFYKQKIVASSEEENLRGAEIRTTKISAGTDVLTAGNNKDSADEESDSSGEKELPKEPRKRVVSETDDEMGEDERSGRLETSDEQGSIINGDSESSELGDINLHMQLASEMKLNKQPGEDSESVPWEATKKTLSEQKTDEGNGEQNKSFTTTSNIDEVDSMFSESPQTEKTKILDKFTENSTAASHSRNAEATSSDAASDEEHRSQKGRDWTNSEQISTSSTTRFLGFDGVNENDSPLQNETILDQVTQVSGTSFTTTDASLESTSFSKVLRQSEVSNESTDAVRNEAVAEGKKHQEIQTTASPEIAIDEGYTISQNTKANSIEDDGIEDISAVDVVLITTETTETTKIVDASAVSDTPFTEVTSVRTTKEKANESYDALGITYPTNDSLVIKNLSTELRVERDNEVSGRSEEVKASSNLQSELSKQHTSEHERIEEPLSDIDFQAVKAIFNMTALSNDMNITEYDGLAGDDTNIRNGTSTDYDMKELTLNEPNDGDGSGEEEIA</sequence>
<feature type="compositionally biased region" description="Basic and acidic residues" evidence="2">
    <location>
        <begin position="402"/>
        <end position="414"/>
    </location>
</feature>
<feature type="compositionally biased region" description="Polar residues" evidence="2">
    <location>
        <begin position="417"/>
        <end position="429"/>
    </location>
</feature>
<evidence type="ECO:0000256" key="3">
    <source>
        <dbReference type="SAM" id="SignalP"/>
    </source>
</evidence>
<evidence type="ECO:0000256" key="2">
    <source>
        <dbReference type="SAM" id="MobiDB-lite"/>
    </source>
</evidence>
<accession>A0A0M3HWB0</accession>
<feature type="compositionally biased region" description="Basic and acidic residues" evidence="2">
    <location>
        <begin position="699"/>
        <end position="711"/>
    </location>
</feature>
<keyword evidence="4" id="KW-1185">Reference proteome</keyword>
<feature type="compositionally biased region" description="Basic and acidic residues" evidence="2">
    <location>
        <begin position="441"/>
        <end position="452"/>
    </location>
</feature>
<keyword evidence="3" id="KW-0732">Signal</keyword>
<dbReference type="AlphaFoldDB" id="A0A0M3HWB0"/>
<feature type="compositionally biased region" description="Polar residues" evidence="2">
    <location>
        <begin position="358"/>
        <end position="367"/>
    </location>
</feature>
<feature type="region of interest" description="Disordered" evidence="2">
    <location>
        <begin position="677"/>
        <end position="711"/>
    </location>
</feature>
<evidence type="ECO:0000256" key="1">
    <source>
        <dbReference type="SAM" id="Coils"/>
    </source>
</evidence>
<proteinExistence type="predicted"/>
<dbReference type="WBParaSite" id="ALUE_0000739401-mRNA-1">
    <property type="protein sequence ID" value="ALUE_0000739401-mRNA-1"/>
    <property type="gene ID" value="ALUE_0000739401"/>
</dbReference>
<evidence type="ECO:0000313" key="4">
    <source>
        <dbReference type="Proteomes" id="UP000036681"/>
    </source>
</evidence>
<evidence type="ECO:0000313" key="5">
    <source>
        <dbReference type="WBParaSite" id="ALUE_0000739401-mRNA-1"/>
    </source>
</evidence>
<feature type="region of interest" description="Disordered" evidence="2">
    <location>
        <begin position="304"/>
        <end position="511"/>
    </location>
</feature>
<protein>
    <submittedName>
        <fullName evidence="5">DUF148 domain-containing protein</fullName>
    </submittedName>
</protein>
<feature type="compositionally biased region" description="Basic and acidic residues" evidence="2">
    <location>
        <begin position="323"/>
        <end position="338"/>
    </location>
</feature>
<feature type="coiled-coil region" evidence="1">
    <location>
        <begin position="114"/>
        <end position="141"/>
    </location>
</feature>
<dbReference type="Proteomes" id="UP000036681">
    <property type="component" value="Unplaced"/>
</dbReference>
<feature type="region of interest" description="Disordered" evidence="2">
    <location>
        <begin position="751"/>
        <end position="779"/>
    </location>
</feature>
<feature type="compositionally biased region" description="Basic and acidic residues" evidence="2">
    <location>
        <begin position="474"/>
        <end position="486"/>
    </location>
</feature>
<reference evidence="5" key="1">
    <citation type="submission" date="2016-05" db="UniProtKB">
        <authorList>
            <consortium name="WormBaseParasite"/>
        </authorList>
    </citation>
    <scope>IDENTIFICATION</scope>
</reference>
<feature type="signal peptide" evidence="3">
    <location>
        <begin position="1"/>
        <end position="16"/>
    </location>
</feature>
<feature type="compositionally biased region" description="Polar residues" evidence="2">
    <location>
        <begin position="487"/>
        <end position="498"/>
    </location>
</feature>